<dbReference type="PROSITE" id="PS00213">
    <property type="entry name" value="LIPOCALIN"/>
    <property type="match status" value="1"/>
</dbReference>
<reference evidence="5" key="2">
    <citation type="submission" date="2015-06" db="UniProtKB">
        <authorList>
            <consortium name="EnsemblMetazoa"/>
        </authorList>
    </citation>
    <scope>IDENTIFICATION</scope>
</reference>
<keyword evidence="3" id="KW-0732">Signal</keyword>
<evidence type="ECO:0000256" key="2">
    <source>
        <dbReference type="ARBA" id="ARBA00023157"/>
    </source>
</evidence>
<dbReference type="PANTHER" id="PTHR10612:SF34">
    <property type="entry name" value="APOLIPOPROTEIN D"/>
    <property type="match status" value="1"/>
</dbReference>
<dbReference type="OrthoDB" id="10048091at2759"/>
<dbReference type="EnsemblMetazoa" id="tetur09g04730.1">
    <property type="protein sequence ID" value="tetur09g04730.1"/>
    <property type="gene ID" value="tetur09g04730"/>
</dbReference>
<dbReference type="PRINTS" id="PR00179">
    <property type="entry name" value="LIPOCALIN"/>
</dbReference>
<feature type="signal peptide" evidence="3">
    <location>
        <begin position="1"/>
        <end position="20"/>
    </location>
</feature>
<evidence type="ECO:0000259" key="4">
    <source>
        <dbReference type="Pfam" id="PF08212"/>
    </source>
</evidence>
<proteinExistence type="inferred from homology"/>
<dbReference type="InterPro" id="IPR022272">
    <property type="entry name" value="Lipocalin_CS"/>
</dbReference>
<feature type="domain" description="Lipocalin/cytosolic fatty-acid binding" evidence="4">
    <location>
        <begin position="48"/>
        <end position="187"/>
    </location>
</feature>
<dbReference type="eggNOG" id="KOG4824">
    <property type="taxonomic scope" value="Eukaryota"/>
</dbReference>
<dbReference type="GO" id="GO:0000302">
    <property type="term" value="P:response to reactive oxygen species"/>
    <property type="evidence" value="ECO:0007669"/>
    <property type="project" value="TreeGrafter"/>
</dbReference>
<keyword evidence="2" id="KW-1015">Disulfide bond</keyword>
<accession>T1KDZ2</accession>
<reference evidence="6" key="1">
    <citation type="submission" date="2011-08" db="EMBL/GenBank/DDBJ databases">
        <authorList>
            <person name="Rombauts S."/>
        </authorList>
    </citation>
    <scope>NUCLEOTIDE SEQUENCE</scope>
    <source>
        <strain evidence="6">London</strain>
    </source>
</reference>
<dbReference type="HOGENOM" id="CLU_068449_2_1_1"/>
<organism evidence="5 6">
    <name type="scientific">Tetranychus urticae</name>
    <name type="common">Two-spotted spider mite</name>
    <dbReference type="NCBI Taxonomy" id="32264"/>
    <lineage>
        <taxon>Eukaryota</taxon>
        <taxon>Metazoa</taxon>
        <taxon>Ecdysozoa</taxon>
        <taxon>Arthropoda</taxon>
        <taxon>Chelicerata</taxon>
        <taxon>Arachnida</taxon>
        <taxon>Acari</taxon>
        <taxon>Acariformes</taxon>
        <taxon>Trombidiformes</taxon>
        <taxon>Prostigmata</taxon>
        <taxon>Eleutherengona</taxon>
        <taxon>Raphignathae</taxon>
        <taxon>Tetranychoidea</taxon>
        <taxon>Tetranychidae</taxon>
        <taxon>Tetranychus</taxon>
    </lineage>
</organism>
<dbReference type="Proteomes" id="UP000015104">
    <property type="component" value="Unassembled WGS sequence"/>
</dbReference>
<dbReference type="AlphaFoldDB" id="T1KDZ2"/>
<dbReference type="PANTHER" id="PTHR10612">
    <property type="entry name" value="APOLIPOPROTEIN D"/>
    <property type="match status" value="1"/>
</dbReference>
<feature type="chain" id="PRO_5013434343" description="Lipocalin/cytosolic fatty-acid binding domain-containing protein" evidence="3">
    <location>
        <begin position="21"/>
        <end position="194"/>
    </location>
</feature>
<keyword evidence="6" id="KW-1185">Reference proteome</keyword>
<name>T1KDZ2_TETUR</name>
<dbReference type="PRINTS" id="PR01273">
    <property type="entry name" value="INVTBRTCOLOR"/>
</dbReference>
<gene>
    <name evidence="5" type="primary">107362909</name>
</gene>
<sequence length="194" mass="22049">MKQFVILCVFAFSFVPAFEAAGLFQLDSIKTSFLPGRCPEPARLPQPLDFARYLGEWYEIKSTKPIFENGLRCIKANYFVDTYPVIFVNNSGVDLANNTIFSLGAAAPTQQDNVLEVKFFKYSPYAQYWVVDTDYDNYALVVSCNNIFPFFNPRDAWILSRKPTLDDDTVKNLVAKLDSVGIKDTEFLDTVQNC</sequence>
<dbReference type="KEGG" id="tut:107362909"/>
<dbReference type="InterPro" id="IPR012674">
    <property type="entry name" value="Calycin"/>
</dbReference>
<dbReference type="InterPro" id="IPR000566">
    <property type="entry name" value="Lipocln_cytosolic_FA-bd_dom"/>
</dbReference>
<dbReference type="InterPro" id="IPR003057">
    <property type="entry name" value="Invtbrt_color"/>
</dbReference>
<dbReference type="GO" id="GO:0006629">
    <property type="term" value="P:lipid metabolic process"/>
    <property type="evidence" value="ECO:0007669"/>
    <property type="project" value="TreeGrafter"/>
</dbReference>
<evidence type="ECO:0000313" key="5">
    <source>
        <dbReference type="EnsemblMetazoa" id="tetur09g04730.1"/>
    </source>
</evidence>
<protein>
    <recommendedName>
        <fullName evidence="4">Lipocalin/cytosolic fatty-acid binding domain-containing protein</fullName>
    </recommendedName>
</protein>
<dbReference type="Pfam" id="PF08212">
    <property type="entry name" value="Lipocalin_2"/>
    <property type="match status" value="1"/>
</dbReference>
<dbReference type="PIRSF" id="PIRSF036893">
    <property type="entry name" value="Lipocalin_ApoD"/>
    <property type="match status" value="1"/>
</dbReference>
<dbReference type="GO" id="GO:0005737">
    <property type="term" value="C:cytoplasm"/>
    <property type="evidence" value="ECO:0007669"/>
    <property type="project" value="TreeGrafter"/>
</dbReference>
<dbReference type="EMBL" id="CAEY01002033">
    <property type="status" value="NOT_ANNOTATED_CDS"/>
    <property type="molecule type" value="Genomic_DNA"/>
</dbReference>
<dbReference type="InterPro" id="IPR022271">
    <property type="entry name" value="Lipocalin_ApoD"/>
</dbReference>
<dbReference type="SUPFAM" id="SSF50814">
    <property type="entry name" value="Lipocalins"/>
    <property type="match status" value="1"/>
</dbReference>
<evidence type="ECO:0000313" key="6">
    <source>
        <dbReference type="Proteomes" id="UP000015104"/>
    </source>
</evidence>
<dbReference type="OMA" id="EITAGIC"/>
<dbReference type="GO" id="GO:0031409">
    <property type="term" value="F:pigment binding"/>
    <property type="evidence" value="ECO:0007669"/>
    <property type="project" value="InterPro"/>
</dbReference>
<evidence type="ECO:0000256" key="1">
    <source>
        <dbReference type="ARBA" id="ARBA00006889"/>
    </source>
</evidence>
<comment type="similarity">
    <text evidence="1 3">Belongs to the calycin superfamily. Lipocalin family.</text>
</comment>
<dbReference type="Gene3D" id="2.40.128.20">
    <property type="match status" value="1"/>
</dbReference>
<evidence type="ECO:0000256" key="3">
    <source>
        <dbReference type="PIRNR" id="PIRNR036893"/>
    </source>
</evidence>